<keyword evidence="3" id="KW-1185">Reference proteome</keyword>
<keyword evidence="1" id="KW-0472">Membrane</keyword>
<gene>
    <name evidence="2" type="ORF">N788_13265</name>
</gene>
<organism evidence="2 3">
    <name type="scientific">Arenimonas donghaensis DSM 18148 = HO3-R19</name>
    <dbReference type="NCBI Taxonomy" id="1121014"/>
    <lineage>
        <taxon>Bacteria</taxon>
        <taxon>Pseudomonadati</taxon>
        <taxon>Pseudomonadota</taxon>
        <taxon>Gammaproteobacteria</taxon>
        <taxon>Lysobacterales</taxon>
        <taxon>Lysobacteraceae</taxon>
        <taxon>Arenimonas</taxon>
    </lineage>
</organism>
<feature type="transmembrane region" description="Helical" evidence="1">
    <location>
        <begin position="50"/>
        <end position="72"/>
    </location>
</feature>
<sequence length="195" mass="20708">MVQRALILGFAATYLLVLQPWHSGSAMSPFGVYAAAASAVVLALLPPRWRLGPVLAVMLILMVSVNVTANIIGAMGPADDRRDFGDVSDPGQIAVPERFRGHWAGHAGACGSGTDDLAMHLGADRISLWESEGEIRALASPGANQINIVAELTGEGESWMATFRFSLSEDGSTLITEGLDADQRVARYRCAEDPT</sequence>
<dbReference type="AlphaFoldDB" id="A0A087MHQ5"/>
<accession>A0A087MHQ5</accession>
<keyword evidence="1" id="KW-0812">Transmembrane</keyword>
<evidence type="ECO:0000256" key="1">
    <source>
        <dbReference type="SAM" id="Phobius"/>
    </source>
</evidence>
<proteinExistence type="predicted"/>
<name>A0A087MHQ5_9GAMM</name>
<evidence type="ECO:0000313" key="2">
    <source>
        <dbReference type="EMBL" id="KFL36408.1"/>
    </source>
</evidence>
<dbReference type="EMBL" id="AVCJ01000017">
    <property type="protein sequence ID" value="KFL36408.1"/>
    <property type="molecule type" value="Genomic_DNA"/>
</dbReference>
<dbReference type="STRING" id="1121014.N788_13265"/>
<reference evidence="3" key="1">
    <citation type="submission" date="2013-08" db="EMBL/GenBank/DDBJ databases">
        <title>Genome sequencing of Arenimonas donghaensis.</title>
        <authorList>
            <person name="Chen F."/>
            <person name="Wang G."/>
        </authorList>
    </citation>
    <scope>NUCLEOTIDE SEQUENCE [LARGE SCALE GENOMIC DNA]</scope>
    <source>
        <strain evidence="3">HO3-R19</strain>
    </source>
</reference>
<evidence type="ECO:0000313" key="3">
    <source>
        <dbReference type="Proteomes" id="UP000029085"/>
    </source>
</evidence>
<comment type="caution">
    <text evidence="2">The sequence shown here is derived from an EMBL/GenBank/DDBJ whole genome shotgun (WGS) entry which is preliminary data.</text>
</comment>
<reference evidence="2 3" key="2">
    <citation type="journal article" date="2015" name="Stand. Genomic Sci.">
        <title>High quality draft genomic sequence of Arenimonas donghaensis DSM 18148(T).</title>
        <authorList>
            <person name="Chen F."/>
            <person name="Wang H."/>
            <person name="Cao Y."/>
            <person name="Li X."/>
            <person name="Wang G."/>
        </authorList>
    </citation>
    <scope>NUCLEOTIDE SEQUENCE [LARGE SCALE GENOMIC DNA]</scope>
    <source>
        <strain evidence="2 3">HO3-R19</strain>
    </source>
</reference>
<keyword evidence="1" id="KW-1133">Transmembrane helix</keyword>
<protein>
    <submittedName>
        <fullName evidence="2">Uncharacterized protein</fullName>
    </submittedName>
</protein>
<dbReference type="Proteomes" id="UP000029085">
    <property type="component" value="Unassembled WGS sequence"/>
</dbReference>